<comment type="caution">
    <text evidence="1">The sequence shown here is derived from an EMBL/GenBank/DDBJ whole genome shotgun (WGS) entry which is preliminary data.</text>
</comment>
<evidence type="ECO:0000313" key="1">
    <source>
        <dbReference type="EMBL" id="TVO78703.1"/>
    </source>
</evidence>
<protein>
    <submittedName>
        <fullName evidence="1">Uncharacterized protein</fullName>
    </submittedName>
</protein>
<accession>A0A557SMQ7</accession>
<proteinExistence type="predicted"/>
<dbReference type="RefSeq" id="WP_144357061.1">
    <property type="nucleotide sequence ID" value="NZ_VMNH01000002.1"/>
</dbReference>
<dbReference type="AlphaFoldDB" id="A0A557SMQ7"/>
<keyword evidence="2" id="KW-1185">Reference proteome</keyword>
<reference evidence="1 2" key="1">
    <citation type="submission" date="2019-07" db="EMBL/GenBank/DDBJ databases">
        <title>The pathways for chlorine oxyanion respiration interact through the shared metabolite chlorate.</title>
        <authorList>
            <person name="Barnum T.P."/>
            <person name="Cheng Y."/>
            <person name="Hill K.A."/>
            <person name="Lucas L.N."/>
            <person name="Carlson H.K."/>
            <person name="Coates J.D."/>
        </authorList>
    </citation>
    <scope>NUCLEOTIDE SEQUENCE [LARGE SCALE GENOMIC DNA]</scope>
    <source>
        <strain evidence="1 2">BK-1</strain>
    </source>
</reference>
<dbReference type="OrthoDB" id="7061891at2"/>
<evidence type="ECO:0000313" key="2">
    <source>
        <dbReference type="Proteomes" id="UP000316649"/>
    </source>
</evidence>
<organism evidence="1 2">
    <name type="scientific">Sedimenticola selenatireducens</name>
    <dbReference type="NCBI Taxonomy" id="191960"/>
    <lineage>
        <taxon>Bacteria</taxon>
        <taxon>Pseudomonadati</taxon>
        <taxon>Pseudomonadota</taxon>
        <taxon>Gammaproteobacteria</taxon>
        <taxon>Chromatiales</taxon>
        <taxon>Sedimenticolaceae</taxon>
        <taxon>Sedimenticola</taxon>
    </lineage>
</organism>
<dbReference type="EMBL" id="VMNH01000002">
    <property type="protein sequence ID" value="TVO78703.1"/>
    <property type="molecule type" value="Genomic_DNA"/>
</dbReference>
<gene>
    <name evidence="1" type="ORF">FHP88_00650</name>
</gene>
<name>A0A557SMQ7_9GAMM</name>
<dbReference type="Proteomes" id="UP000316649">
    <property type="component" value="Unassembled WGS sequence"/>
</dbReference>
<sequence length="155" mass="17673">MDIATPTVLKSLASAGSAAKELTAWWKKSKGDSRALIGELKDNLIYLDIVVRDGVDLGEVIEKVSVTEYKRLANVGFNFNTLKRGKIALFPSLAGTDLASWQGKTTEALVESIYDKLNDLKLRYPHVKRNEKYRWHVRVNNIRKRIWLLLRHVSH</sequence>